<feature type="region of interest" description="Disordered" evidence="1">
    <location>
        <begin position="440"/>
        <end position="493"/>
    </location>
</feature>
<dbReference type="PANTHER" id="PTHR12839:SF7">
    <property type="entry name" value="REGULATOR OF NONSENSE TRANSCRIPTS 2"/>
    <property type="match status" value="1"/>
</dbReference>
<feature type="domain" description="MIF4G" evidence="2">
    <location>
        <begin position="81"/>
        <end position="303"/>
    </location>
</feature>
<feature type="region of interest" description="Disordered" evidence="1">
    <location>
        <begin position="339"/>
        <end position="375"/>
    </location>
</feature>
<name>A0AA38KYG3_TAXCH</name>
<dbReference type="InterPro" id="IPR016024">
    <property type="entry name" value="ARM-type_fold"/>
</dbReference>
<dbReference type="InterPro" id="IPR039762">
    <property type="entry name" value="Nmd2/UPF2"/>
</dbReference>
<sequence length="721" mass="81953">MVWPKEKHEDGSGEKEKGDTSLAEDESRMGGQHRSKQDDEESHARLEEFKKSIEAKCALRRANLNPERPDSGFLRTLDSSIKRNTAVIKKLKQINEEQREGLLEELRSVNLSKFVSEAVTAICDAKLRSSDINAAVQVCSLLHQRYKDFSPTLIQGLLKIFFPGKASEDVDADRSLRAIKKRSTLKLLMELYFVGVIEDSSFFINIIKDLTSTDHFKDRDTTQTHLSLLVSFVRQGRVFLGLPLSGQDVQDEIYKELNVTVEQKKFLRKAFQSFYDASVELLQSEHSSLRQMEQENAKMLNAKGELSEENAIAYEKLRKSYEHLFRSVSSLAEALDVQPPVMPEDGHTTRVTTGEDGSSVPTAKDASNPEPVWDDEDTKAFYESLPDLRAFVPAVLLGEAEPKTNEQSHKSPEQQQEILFESEQVHLSVPETADVIQECETSRGEGTSDDKCKEKEDKEKGKEMEKDKWKERDTDKKGEKENEKDKVKSLDGPNLDTLLQRLPGCVSRDLIDQLTVDFCYLNSKSNRKKLVRALFNVPRTSLELLPYYSRMVATLSTCMKDVASMILQLLEEEFNFLINKKDQMNIETKTKNIRFIGELAKFKVASASLLFSCLKAAAKRETTQPESSGEVIRGPEWTFPIFAPKQDNLHQIGSSVSQKIPQGERKENWTKQFWGVTTLKEGKISKILLFEFQALSSTNALILRLEDVSEDIMKKKWIAQI</sequence>
<feature type="region of interest" description="Disordered" evidence="1">
    <location>
        <begin position="1"/>
        <end position="45"/>
    </location>
</feature>
<reference evidence="3 4" key="1">
    <citation type="journal article" date="2021" name="Nat. Plants">
        <title>The Taxus genome provides insights into paclitaxel biosynthesis.</title>
        <authorList>
            <person name="Xiong X."/>
            <person name="Gou J."/>
            <person name="Liao Q."/>
            <person name="Li Y."/>
            <person name="Zhou Q."/>
            <person name="Bi G."/>
            <person name="Li C."/>
            <person name="Du R."/>
            <person name="Wang X."/>
            <person name="Sun T."/>
            <person name="Guo L."/>
            <person name="Liang H."/>
            <person name="Lu P."/>
            <person name="Wu Y."/>
            <person name="Zhang Z."/>
            <person name="Ro D.K."/>
            <person name="Shang Y."/>
            <person name="Huang S."/>
            <person name="Yan J."/>
        </authorList>
    </citation>
    <scope>NUCLEOTIDE SEQUENCE [LARGE SCALE GENOMIC DNA]</scope>
    <source>
        <strain evidence="3">Ta-2019</strain>
    </source>
</reference>
<dbReference type="GO" id="GO:0035145">
    <property type="term" value="C:exon-exon junction complex"/>
    <property type="evidence" value="ECO:0007669"/>
    <property type="project" value="TreeGrafter"/>
</dbReference>
<organism evidence="3 4">
    <name type="scientific">Taxus chinensis</name>
    <name type="common">Chinese yew</name>
    <name type="synonym">Taxus wallichiana var. chinensis</name>
    <dbReference type="NCBI Taxonomy" id="29808"/>
    <lineage>
        <taxon>Eukaryota</taxon>
        <taxon>Viridiplantae</taxon>
        <taxon>Streptophyta</taxon>
        <taxon>Embryophyta</taxon>
        <taxon>Tracheophyta</taxon>
        <taxon>Spermatophyta</taxon>
        <taxon>Pinopsida</taxon>
        <taxon>Pinidae</taxon>
        <taxon>Conifers II</taxon>
        <taxon>Cupressales</taxon>
        <taxon>Taxaceae</taxon>
        <taxon>Taxus</taxon>
    </lineage>
</organism>
<gene>
    <name evidence="3" type="ORF">KI387_026258</name>
</gene>
<feature type="compositionally biased region" description="Basic and acidic residues" evidence="1">
    <location>
        <begin position="440"/>
        <end position="489"/>
    </location>
</feature>
<keyword evidence="4" id="KW-1185">Reference proteome</keyword>
<dbReference type="GO" id="GO:0003723">
    <property type="term" value="F:RNA binding"/>
    <property type="evidence" value="ECO:0007669"/>
    <property type="project" value="InterPro"/>
</dbReference>
<dbReference type="EMBL" id="JAHRHJ020000006">
    <property type="protein sequence ID" value="KAH9311223.1"/>
    <property type="molecule type" value="Genomic_DNA"/>
</dbReference>
<feature type="domain" description="MIF4G" evidence="2">
    <location>
        <begin position="496"/>
        <end position="716"/>
    </location>
</feature>
<feature type="non-terminal residue" evidence="3">
    <location>
        <position position="1"/>
    </location>
</feature>
<dbReference type="Proteomes" id="UP000824469">
    <property type="component" value="Unassembled WGS sequence"/>
</dbReference>
<feature type="compositionally biased region" description="Basic and acidic residues" evidence="1">
    <location>
        <begin position="1"/>
        <end position="19"/>
    </location>
</feature>
<dbReference type="SUPFAM" id="SSF48371">
    <property type="entry name" value="ARM repeat"/>
    <property type="match status" value="2"/>
</dbReference>
<accession>A0AA38KYG3</accession>
<dbReference type="GO" id="GO:0005737">
    <property type="term" value="C:cytoplasm"/>
    <property type="evidence" value="ECO:0007669"/>
    <property type="project" value="TreeGrafter"/>
</dbReference>
<proteinExistence type="predicted"/>
<evidence type="ECO:0000259" key="2">
    <source>
        <dbReference type="SMART" id="SM00543"/>
    </source>
</evidence>
<dbReference type="InterPro" id="IPR003890">
    <property type="entry name" value="MIF4G-like_typ-3"/>
</dbReference>
<dbReference type="PANTHER" id="PTHR12839">
    <property type="entry name" value="NONSENSE-MEDIATED MRNA DECAY PROTEIN 2 UP-FRAMESHIFT SUPPRESSOR 2"/>
    <property type="match status" value="1"/>
</dbReference>
<evidence type="ECO:0000313" key="4">
    <source>
        <dbReference type="Proteomes" id="UP000824469"/>
    </source>
</evidence>
<dbReference type="OMA" id="FAHHHVE"/>
<evidence type="ECO:0000256" key="1">
    <source>
        <dbReference type="SAM" id="MobiDB-lite"/>
    </source>
</evidence>
<dbReference type="Gene3D" id="1.25.40.180">
    <property type="match status" value="2"/>
</dbReference>
<feature type="compositionally biased region" description="Polar residues" evidence="1">
    <location>
        <begin position="349"/>
        <end position="361"/>
    </location>
</feature>
<comment type="caution">
    <text evidence="3">The sequence shown here is derived from an EMBL/GenBank/DDBJ whole genome shotgun (WGS) entry which is preliminary data.</text>
</comment>
<dbReference type="FunFam" id="1.25.40.180:FF:000033">
    <property type="entry name" value="Regulator of nonsense transcripts UPF2"/>
    <property type="match status" value="1"/>
</dbReference>
<evidence type="ECO:0000313" key="3">
    <source>
        <dbReference type="EMBL" id="KAH9311223.1"/>
    </source>
</evidence>
<protein>
    <recommendedName>
        <fullName evidence="2">MIF4G domain-containing protein</fullName>
    </recommendedName>
</protein>
<dbReference type="GO" id="GO:0000184">
    <property type="term" value="P:nuclear-transcribed mRNA catabolic process, nonsense-mediated decay"/>
    <property type="evidence" value="ECO:0007669"/>
    <property type="project" value="InterPro"/>
</dbReference>
<dbReference type="Pfam" id="PF02854">
    <property type="entry name" value="MIF4G"/>
    <property type="match status" value="2"/>
</dbReference>
<dbReference type="SMART" id="SM00543">
    <property type="entry name" value="MIF4G"/>
    <property type="match status" value="2"/>
</dbReference>
<dbReference type="AlphaFoldDB" id="A0AA38KYG3"/>